<evidence type="ECO:0000313" key="2">
    <source>
        <dbReference type="Proteomes" id="UP001172155"/>
    </source>
</evidence>
<dbReference type="InterPro" id="IPR037653">
    <property type="entry name" value="Cbp6"/>
</dbReference>
<dbReference type="GO" id="GO:0061671">
    <property type="term" value="C:Cbp3p-Cbp6 complex"/>
    <property type="evidence" value="ECO:0007669"/>
    <property type="project" value="InterPro"/>
</dbReference>
<dbReference type="GO" id="GO:0034551">
    <property type="term" value="P:mitochondrial respiratory chain complex III assembly"/>
    <property type="evidence" value="ECO:0007669"/>
    <property type="project" value="TreeGrafter"/>
</dbReference>
<dbReference type="EMBL" id="JAUKUD010000007">
    <property type="protein sequence ID" value="KAK0738172.1"/>
    <property type="molecule type" value="Genomic_DNA"/>
</dbReference>
<evidence type="ECO:0000313" key="1">
    <source>
        <dbReference type="EMBL" id="KAK0738172.1"/>
    </source>
</evidence>
<comment type="caution">
    <text evidence="1">The sequence shown here is derived from an EMBL/GenBank/DDBJ whole genome shotgun (WGS) entry which is preliminary data.</text>
</comment>
<gene>
    <name evidence="1" type="ORF">B0T18DRAFT_433027</name>
</gene>
<dbReference type="AlphaFoldDB" id="A0AA40EGY4"/>
<dbReference type="Pfam" id="PF20180">
    <property type="entry name" value="UQCC2_CBP6"/>
    <property type="match status" value="1"/>
</dbReference>
<protein>
    <submittedName>
        <fullName evidence="1">Uncharacterized protein</fullName>
    </submittedName>
</protein>
<accession>A0AA40EGY4</accession>
<sequence>MSGAAKKGLSSIQRALERWPKDLLRPEVQLREVLARRLQSATAADELSQARPLFALLDNQYAKKYQLSDRIMKPKFNPTYYEEILDEVRNVPNRGLIERISKKLSGMFRVQ</sequence>
<keyword evidence="2" id="KW-1185">Reference proteome</keyword>
<reference evidence="1" key="1">
    <citation type="submission" date="2023-06" db="EMBL/GenBank/DDBJ databases">
        <title>Genome-scale phylogeny and comparative genomics of the fungal order Sordariales.</title>
        <authorList>
            <consortium name="Lawrence Berkeley National Laboratory"/>
            <person name="Hensen N."/>
            <person name="Bonometti L."/>
            <person name="Westerberg I."/>
            <person name="Brannstrom I.O."/>
            <person name="Guillou S."/>
            <person name="Cros-Aarteil S."/>
            <person name="Calhoun S."/>
            <person name="Haridas S."/>
            <person name="Kuo A."/>
            <person name="Mondo S."/>
            <person name="Pangilinan J."/>
            <person name="Riley R."/>
            <person name="LaButti K."/>
            <person name="Andreopoulos B."/>
            <person name="Lipzen A."/>
            <person name="Chen C."/>
            <person name="Yanf M."/>
            <person name="Daum C."/>
            <person name="Ng V."/>
            <person name="Clum A."/>
            <person name="Steindorff A."/>
            <person name="Ohm R."/>
            <person name="Martin F."/>
            <person name="Silar P."/>
            <person name="Natvig D."/>
            <person name="Lalanne C."/>
            <person name="Gautier V."/>
            <person name="Ament-velasquez S.L."/>
            <person name="Kruys A."/>
            <person name="Hutchinson M.I."/>
            <person name="Powell A.J."/>
            <person name="Barry K."/>
            <person name="Miller A.N."/>
            <person name="Grigoriev I.V."/>
            <person name="Debuchy R."/>
            <person name="Gladieux P."/>
            <person name="Thoren M.H."/>
            <person name="Johannesson H."/>
        </authorList>
    </citation>
    <scope>NUCLEOTIDE SEQUENCE</scope>
    <source>
        <strain evidence="1">SMH3187-1</strain>
    </source>
</reference>
<dbReference type="PANTHER" id="PTHR28250:SF1">
    <property type="entry name" value="CYTOCHROME B PRE-MRNA-PROCESSING PROTEIN 6"/>
    <property type="match status" value="1"/>
</dbReference>
<dbReference type="Proteomes" id="UP001172155">
    <property type="component" value="Unassembled WGS sequence"/>
</dbReference>
<proteinExistence type="predicted"/>
<organism evidence="1 2">
    <name type="scientific">Schizothecium vesticola</name>
    <dbReference type="NCBI Taxonomy" id="314040"/>
    <lineage>
        <taxon>Eukaryota</taxon>
        <taxon>Fungi</taxon>
        <taxon>Dikarya</taxon>
        <taxon>Ascomycota</taxon>
        <taxon>Pezizomycotina</taxon>
        <taxon>Sordariomycetes</taxon>
        <taxon>Sordariomycetidae</taxon>
        <taxon>Sordariales</taxon>
        <taxon>Schizotheciaceae</taxon>
        <taxon>Schizothecium</taxon>
    </lineage>
</organism>
<dbReference type="GO" id="GO:0043022">
    <property type="term" value="F:ribosome binding"/>
    <property type="evidence" value="ECO:0007669"/>
    <property type="project" value="InterPro"/>
</dbReference>
<dbReference type="PANTHER" id="PTHR28250">
    <property type="entry name" value="CYTOCHROME B PRE-MRNA-PROCESSING PROTEIN 6"/>
    <property type="match status" value="1"/>
</dbReference>
<name>A0AA40EGY4_9PEZI</name>